<protein>
    <submittedName>
        <fullName evidence="2">Uncharacterized protein</fullName>
    </submittedName>
</protein>
<feature type="compositionally biased region" description="Basic and acidic residues" evidence="1">
    <location>
        <begin position="142"/>
        <end position="154"/>
    </location>
</feature>
<reference evidence="2" key="1">
    <citation type="submission" date="2020-07" db="EMBL/GenBank/DDBJ databases">
        <authorList>
            <person name="Lin J."/>
        </authorList>
    </citation>
    <scope>NUCLEOTIDE SEQUENCE</scope>
</reference>
<accession>A0A6V7Q2P9</accession>
<sequence>MAAVSGFGKLWEVDAASKQCSNDRRFFVPIEVESFEEANPILLGKDLDEHLGLNTLDAQEGFIWRTGFNLVPAYQERGSSPVPRQRPTHGRRQRALERCRPSTESVRCRQLWRLVEGVFSNSNQADRLLHLLYWRTDTDRSFHVSGGEDSRDPRPTPLPGQGKVLSHADPVTDSTPTHAKSLLLGPGTMDAAGSNL</sequence>
<evidence type="ECO:0000313" key="2">
    <source>
        <dbReference type="EMBL" id="CAD1837459.1"/>
    </source>
</evidence>
<feature type="region of interest" description="Disordered" evidence="1">
    <location>
        <begin position="142"/>
        <end position="196"/>
    </location>
</feature>
<organism evidence="2">
    <name type="scientific">Ananas comosus var. bracteatus</name>
    <name type="common">red pineapple</name>
    <dbReference type="NCBI Taxonomy" id="296719"/>
    <lineage>
        <taxon>Eukaryota</taxon>
        <taxon>Viridiplantae</taxon>
        <taxon>Streptophyta</taxon>
        <taxon>Embryophyta</taxon>
        <taxon>Tracheophyta</taxon>
        <taxon>Spermatophyta</taxon>
        <taxon>Magnoliopsida</taxon>
        <taxon>Liliopsida</taxon>
        <taxon>Poales</taxon>
        <taxon>Bromeliaceae</taxon>
        <taxon>Bromelioideae</taxon>
        <taxon>Ananas</taxon>
    </lineage>
</organism>
<name>A0A6V7Q2P9_ANACO</name>
<gene>
    <name evidence="2" type="ORF">CB5_LOCUS20670</name>
</gene>
<evidence type="ECO:0000256" key="1">
    <source>
        <dbReference type="SAM" id="MobiDB-lite"/>
    </source>
</evidence>
<dbReference type="EMBL" id="LR862132">
    <property type="protein sequence ID" value="CAD1837459.1"/>
    <property type="molecule type" value="Genomic_DNA"/>
</dbReference>
<proteinExistence type="predicted"/>
<dbReference type="AlphaFoldDB" id="A0A6V7Q2P9"/>
<feature type="region of interest" description="Disordered" evidence="1">
    <location>
        <begin position="75"/>
        <end position="96"/>
    </location>
</feature>